<dbReference type="InterPro" id="IPR013094">
    <property type="entry name" value="AB_hydrolase_3"/>
</dbReference>
<dbReference type="PANTHER" id="PTHR23024">
    <property type="entry name" value="ARYLACETAMIDE DEACETYLASE"/>
    <property type="match status" value="1"/>
</dbReference>
<dbReference type="OMA" id="NRWAATW"/>
<feature type="domain" description="Alpha/beta hydrolase fold-3" evidence="2">
    <location>
        <begin position="88"/>
        <end position="309"/>
    </location>
</feature>
<accession>A0A7N1A572</accession>
<dbReference type="PANTHER" id="PTHR23024:SF24">
    <property type="entry name" value="ALPHA_BETA HYDROLASE FOLD-3 DOMAIN-CONTAINING PROTEIN"/>
    <property type="match status" value="1"/>
</dbReference>
<dbReference type="Gene3D" id="3.40.50.1820">
    <property type="entry name" value="alpha/beta hydrolase"/>
    <property type="match status" value="1"/>
</dbReference>
<comment type="similarity">
    <text evidence="1">Belongs to the 'GDXG' lipolytic enzyme family.</text>
</comment>
<evidence type="ECO:0000259" key="2">
    <source>
        <dbReference type="Pfam" id="PF07859"/>
    </source>
</evidence>
<dbReference type="AlphaFoldDB" id="A0A7N1A572"/>
<protein>
    <recommendedName>
        <fullName evidence="2">Alpha/beta hydrolase fold-3 domain-containing protein</fullName>
    </recommendedName>
</protein>
<dbReference type="Pfam" id="PF07859">
    <property type="entry name" value="Abhydrolase_3"/>
    <property type="match status" value="1"/>
</dbReference>
<dbReference type="GO" id="GO:0052689">
    <property type="term" value="F:carboxylic ester hydrolase activity"/>
    <property type="evidence" value="ECO:0007669"/>
    <property type="project" value="TreeGrafter"/>
</dbReference>
<dbReference type="InterPro" id="IPR029058">
    <property type="entry name" value="AB_hydrolase_fold"/>
</dbReference>
<dbReference type="InterPro" id="IPR050466">
    <property type="entry name" value="Carboxylest/Gibb_receptor"/>
</dbReference>
<evidence type="ECO:0000313" key="3">
    <source>
        <dbReference type="EnsemblPlants" id="Kaladp0087s0012.1.v1.1.CDS.1"/>
    </source>
</evidence>
<dbReference type="GO" id="GO:0009860">
    <property type="term" value="P:pollen tube growth"/>
    <property type="evidence" value="ECO:0007669"/>
    <property type="project" value="TreeGrafter"/>
</dbReference>
<evidence type="ECO:0000256" key="1">
    <source>
        <dbReference type="ARBA" id="ARBA00010515"/>
    </source>
</evidence>
<keyword evidence="4" id="KW-1185">Reference proteome</keyword>
<reference evidence="3" key="1">
    <citation type="submission" date="2021-01" db="UniProtKB">
        <authorList>
            <consortium name="EnsemblPlants"/>
        </authorList>
    </citation>
    <scope>IDENTIFICATION</scope>
</reference>
<dbReference type="SUPFAM" id="SSF53474">
    <property type="entry name" value="alpha/beta-Hydrolases"/>
    <property type="match status" value="1"/>
</dbReference>
<evidence type="ECO:0000313" key="4">
    <source>
        <dbReference type="Proteomes" id="UP000594263"/>
    </source>
</evidence>
<dbReference type="Proteomes" id="UP000594263">
    <property type="component" value="Unplaced"/>
</dbReference>
<organism evidence="3 4">
    <name type="scientific">Kalanchoe fedtschenkoi</name>
    <name type="common">Lavender scallops</name>
    <name type="synonym">South American air plant</name>
    <dbReference type="NCBI Taxonomy" id="63787"/>
    <lineage>
        <taxon>Eukaryota</taxon>
        <taxon>Viridiplantae</taxon>
        <taxon>Streptophyta</taxon>
        <taxon>Embryophyta</taxon>
        <taxon>Tracheophyta</taxon>
        <taxon>Spermatophyta</taxon>
        <taxon>Magnoliopsida</taxon>
        <taxon>eudicotyledons</taxon>
        <taxon>Gunneridae</taxon>
        <taxon>Pentapetalae</taxon>
        <taxon>Saxifragales</taxon>
        <taxon>Crassulaceae</taxon>
        <taxon>Kalanchoe</taxon>
    </lineage>
</organism>
<name>A0A7N1A572_KALFE</name>
<sequence>MSKSTTTISQWPPNLPAKLRLQLSLYAAINKTDFGRKLLSVLAEARADASPHHPIHGVTSSDVTVDPDRHLWFRLFLPPDLSPSTPLLIYFHGGGFQSYSPDNNFFDALCRNLAREIPAVIVSASYRLTPFFRYPCQYEDGFDVLKFVDGPEFRSKYLKGSSGDLRKCFLAGDSAGGNIAHHVAVRASGHGSFKNLKLMGLIELMPFYGGEERTEAELRLKKALIIDAERTDKMWKTFLPEGADRDHGAANVMGPNGVDLSEIEFPKTLVICGGYDPLQDLDKRYCEWLDKCGKEVELKVYENAFHGFYCFQEVAETKMMIQDVKEFVHRTAAAAAGVDDA</sequence>
<proteinExistence type="inferred from homology"/>
<dbReference type="Gramene" id="Kaladp0087s0012.1.v1.1">
    <property type="protein sequence ID" value="Kaladp0087s0012.1.v1.1.CDS.1"/>
    <property type="gene ID" value="Kaladp0087s0012.v1.1"/>
</dbReference>
<dbReference type="EnsemblPlants" id="Kaladp0087s0012.1.v1.1">
    <property type="protein sequence ID" value="Kaladp0087s0012.1.v1.1.CDS.1"/>
    <property type="gene ID" value="Kaladp0087s0012.v1.1"/>
</dbReference>